<dbReference type="PANTHER" id="PTHR13244">
    <property type="entry name" value="ZINC FINGER MYND DOMAIN CONTAINING PROTEIN 10"/>
    <property type="match status" value="1"/>
</dbReference>
<protein>
    <submittedName>
        <fullName evidence="1">Uncharacterized protein</fullName>
    </submittedName>
</protein>
<name>A0AAW2ZD44_9EUKA</name>
<accession>A0AAW2ZD44</accession>
<proteinExistence type="predicted"/>
<dbReference type="EMBL" id="JAOPGA020001328">
    <property type="protein sequence ID" value="KAL0487264.1"/>
    <property type="molecule type" value="Genomic_DNA"/>
</dbReference>
<keyword evidence="2" id="KW-1185">Reference proteome</keyword>
<sequence>HEATLANLLELILYHQDTLTNLAQDKGNEGQICIVELVDYCARKITSLNIQDPPEYTSKTTSSIASQSPESTFLEQVAEIEFNCQMAALTIIRHIINVASKLSPSIVSRITDTHDFMIMLVYLLEKAPWTRKSPDGKSIYKFINRKWTQVPRTQNAKLTEHQAQVWLAINDLAMDPELRDGYEINSFRKDTILRLRILLTNSLVDQITILTDLQRVIEQLSISNPPATLSKSMLLIEQVPEIREKILEETDFEELAQEQITKLFEEDQEEKQKEMAQLASMFKDMADFVVNKDHHNVELNKK</sequence>
<dbReference type="AlphaFoldDB" id="A0AAW2ZD44"/>
<feature type="non-terminal residue" evidence="1">
    <location>
        <position position="1"/>
    </location>
</feature>
<organism evidence="1 2">
    <name type="scientific">Acrasis kona</name>
    <dbReference type="NCBI Taxonomy" id="1008807"/>
    <lineage>
        <taxon>Eukaryota</taxon>
        <taxon>Discoba</taxon>
        <taxon>Heterolobosea</taxon>
        <taxon>Tetramitia</taxon>
        <taxon>Eutetramitia</taxon>
        <taxon>Acrasidae</taxon>
        <taxon>Acrasis</taxon>
    </lineage>
</organism>
<gene>
    <name evidence="1" type="ORF">AKO1_001108</name>
</gene>
<reference evidence="1 2" key="1">
    <citation type="submission" date="2024-03" db="EMBL/GenBank/DDBJ databases">
        <title>The Acrasis kona genome and developmental transcriptomes reveal deep origins of eukaryotic multicellular pathways.</title>
        <authorList>
            <person name="Sheikh S."/>
            <person name="Fu C.-J."/>
            <person name="Brown M.W."/>
            <person name="Baldauf S.L."/>
        </authorList>
    </citation>
    <scope>NUCLEOTIDE SEQUENCE [LARGE SCALE GENOMIC DNA]</scope>
    <source>
        <strain evidence="1 2">ATCC MYA-3509</strain>
    </source>
</reference>
<dbReference type="InterPro" id="IPR052298">
    <property type="entry name" value="ZMYND10"/>
</dbReference>
<evidence type="ECO:0000313" key="2">
    <source>
        <dbReference type="Proteomes" id="UP001431209"/>
    </source>
</evidence>
<comment type="caution">
    <text evidence="1">The sequence shown here is derived from an EMBL/GenBank/DDBJ whole genome shotgun (WGS) entry which is preliminary data.</text>
</comment>
<dbReference type="GO" id="GO:0005737">
    <property type="term" value="C:cytoplasm"/>
    <property type="evidence" value="ECO:0007669"/>
    <property type="project" value="TreeGrafter"/>
</dbReference>
<dbReference type="Proteomes" id="UP001431209">
    <property type="component" value="Unassembled WGS sequence"/>
</dbReference>
<evidence type="ECO:0000313" key="1">
    <source>
        <dbReference type="EMBL" id="KAL0487264.1"/>
    </source>
</evidence>
<dbReference type="PANTHER" id="PTHR13244:SF7">
    <property type="entry name" value="ZINC FINGER MYND DOMAIN-CONTAINING PROTEIN 10"/>
    <property type="match status" value="1"/>
</dbReference>